<dbReference type="OrthoDB" id="7058206at2"/>
<name>A0A318SQN7_9BURK</name>
<dbReference type="Proteomes" id="UP000247540">
    <property type="component" value="Unassembled WGS sequence"/>
</dbReference>
<gene>
    <name evidence="1" type="ORF">DFQ15_101162</name>
</gene>
<protein>
    <recommendedName>
        <fullName evidence="3">Carboxypeptidase family protein</fullName>
    </recommendedName>
</protein>
<sequence length="132" mass="14478">MADDSSTPVATVVVPLRHLHSPCSSVWDTQPLYGAAAPALDALRVDVYFGGKGFIAGTVMRKGDPSNLPLERQVLLYSEGTRLLVGSTWSDKAGDYAFRQVNLNDRYTVIAYDHRHAYRAVIADNLAAERMP</sequence>
<accession>A0A318SQN7</accession>
<evidence type="ECO:0000313" key="1">
    <source>
        <dbReference type="EMBL" id="PYE79842.1"/>
    </source>
</evidence>
<evidence type="ECO:0000313" key="2">
    <source>
        <dbReference type="Proteomes" id="UP000247540"/>
    </source>
</evidence>
<dbReference type="AlphaFoldDB" id="A0A318SQN7"/>
<dbReference type="EMBL" id="QJTC01000001">
    <property type="protein sequence ID" value="PYE79842.1"/>
    <property type="molecule type" value="Genomic_DNA"/>
</dbReference>
<dbReference type="RefSeq" id="WP_158528982.1">
    <property type="nucleotide sequence ID" value="NZ_JAMOFZ010000002.1"/>
</dbReference>
<keyword evidence="2" id="KW-1185">Reference proteome</keyword>
<proteinExistence type="predicted"/>
<reference evidence="1 2" key="1">
    <citation type="submission" date="2018-06" db="EMBL/GenBank/DDBJ databases">
        <title>Genomic Encyclopedia of Type Strains, Phase III (KMG-III): the genomes of soil and plant-associated and newly described type strains.</title>
        <authorList>
            <person name="Whitman W."/>
        </authorList>
    </citation>
    <scope>NUCLEOTIDE SEQUENCE [LARGE SCALE GENOMIC DNA]</scope>
    <source>
        <strain evidence="1 2">CECT 7646</strain>
    </source>
</reference>
<evidence type="ECO:0008006" key="3">
    <source>
        <dbReference type="Google" id="ProtNLM"/>
    </source>
</evidence>
<organism evidence="1 2">
    <name type="scientific">Xylophilus ampelinus</name>
    <dbReference type="NCBI Taxonomy" id="54067"/>
    <lineage>
        <taxon>Bacteria</taxon>
        <taxon>Pseudomonadati</taxon>
        <taxon>Pseudomonadota</taxon>
        <taxon>Betaproteobacteria</taxon>
        <taxon>Burkholderiales</taxon>
        <taxon>Xylophilus</taxon>
    </lineage>
</organism>
<comment type="caution">
    <text evidence="1">The sequence shown here is derived from an EMBL/GenBank/DDBJ whole genome shotgun (WGS) entry which is preliminary data.</text>
</comment>